<comment type="function">
    <text evidence="5">Negative regulator of class I heat shock genes (grpE-dnaK-dnaJ and groELS operons). Prevents heat-shock induction of these operons.</text>
</comment>
<evidence type="ECO:0000313" key="9">
    <source>
        <dbReference type="Proteomes" id="UP001596456"/>
    </source>
</evidence>
<dbReference type="InterPro" id="IPR021153">
    <property type="entry name" value="HrcA_C"/>
</dbReference>
<evidence type="ECO:0000256" key="1">
    <source>
        <dbReference type="ARBA" id="ARBA00022491"/>
    </source>
</evidence>
<accession>A0ABW2KZP0</accession>
<evidence type="ECO:0000256" key="4">
    <source>
        <dbReference type="ARBA" id="ARBA00023163"/>
    </source>
</evidence>
<keyword evidence="3 5" id="KW-0346">Stress response</keyword>
<dbReference type="Pfam" id="PF03444">
    <property type="entry name" value="WHD_HrcA"/>
    <property type="match status" value="1"/>
</dbReference>
<dbReference type="InterPro" id="IPR005104">
    <property type="entry name" value="WHTH_HrcA_DNA-bd"/>
</dbReference>
<evidence type="ECO:0000256" key="2">
    <source>
        <dbReference type="ARBA" id="ARBA00023015"/>
    </source>
</evidence>
<dbReference type="InterPro" id="IPR023120">
    <property type="entry name" value="WHTH_transcript_rep_HrcA_IDD"/>
</dbReference>
<dbReference type="RefSeq" id="WP_377360355.1">
    <property type="nucleotide sequence ID" value="NZ_JBHTCM010000020.1"/>
</dbReference>
<name>A0ABW2KZP0_9PROT</name>
<feature type="domain" description="Heat-inducible transcription repressor HrcA C-terminal" evidence="6">
    <location>
        <begin position="108"/>
        <end position="330"/>
    </location>
</feature>
<evidence type="ECO:0000313" key="8">
    <source>
        <dbReference type="EMBL" id="MFC7334810.1"/>
    </source>
</evidence>
<dbReference type="InterPro" id="IPR036390">
    <property type="entry name" value="WH_DNA-bd_sf"/>
</dbReference>
<dbReference type="Gene3D" id="3.30.390.60">
    <property type="entry name" value="Heat-inducible transcription repressor hrca homolog, domain 3"/>
    <property type="match status" value="1"/>
</dbReference>
<evidence type="ECO:0000259" key="7">
    <source>
        <dbReference type="Pfam" id="PF03444"/>
    </source>
</evidence>
<dbReference type="InterPro" id="IPR029016">
    <property type="entry name" value="GAF-like_dom_sf"/>
</dbReference>
<dbReference type="PANTHER" id="PTHR34824">
    <property type="entry name" value="HEAT-INDUCIBLE TRANSCRIPTION REPRESSOR HRCA"/>
    <property type="match status" value="1"/>
</dbReference>
<keyword evidence="9" id="KW-1185">Reference proteome</keyword>
<evidence type="ECO:0000256" key="5">
    <source>
        <dbReference type="HAMAP-Rule" id="MF_00081"/>
    </source>
</evidence>
<dbReference type="InterPro" id="IPR036388">
    <property type="entry name" value="WH-like_DNA-bd_sf"/>
</dbReference>
<dbReference type="PANTHER" id="PTHR34824:SF1">
    <property type="entry name" value="HEAT-INDUCIBLE TRANSCRIPTION REPRESSOR HRCA"/>
    <property type="match status" value="1"/>
</dbReference>
<dbReference type="SUPFAM" id="SSF46785">
    <property type="entry name" value="Winged helix' DNA-binding domain"/>
    <property type="match status" value="1"/>
</dbReference>
<dbReference type="InterPro" id="IPR002571">
    <property type="entry name" value="HrcA"/>
</dbReference>
<organism evidence="8 9">
    <name type="scientific">Rhodocista pekingensis</name>
    <dbReference type="NCBI Taxonomy" id="201185"/>
    <lineage>
        <taxon>Bacteria</taxon>
        <taxon>Pseudomonadati</taxon>
        <taxon>Pseudomonadota</taxon>
        <taxon>Alphaproteobacteria</taxon>
        <taxon>Rhodospirillales</taxon>
        <taxon>Azospirillaceae</taxon>
        <taxon>Rhodocista</taxon>
    </lineage>
</organism>
<dbReference type="EMBL" id="JBHTCM010000020">
    <property type="protein sequence ID" value="MFC7334810.1"/>
    <property type="molecule type" value="Genomic_DNA"/>
</dbReference>
<dbReference type="Pfam" id="PF01628">
    <property type="entry name" value="HrcA"/>
    <property type="match status" value="1"/>
</dbReference>
<dbReference type="Gene3D" id="1.10.10.10">
    <property type="entry name" value="Winged helix-like DNA-binding domain superfamily/Winged helix DNA-binding domain"/>
    <property type="match status" value="1"/>
</dbReference>
<comment type="similarity">
    <text evidence="5">Belongs to the HrcA family.</text>
</comment>
<sequence length="345" mass="37384">MIVELNQRTRDIFRHIVEAYVETGEPVGSRTVSRRLGMQLSPATIRNVMADLEELGLLMAPHTSAGRVPTDAGLRMFVNGILEIGDLSETEREAIEAQCANRGRSLPDVLEEAITMLSGLSSCAGLVLAPKTDRPLKHIEFVNLSPGRALVVMVTEDGLVENRVVEVPVGMPVSALTMASNYLTARLTGRTLTEARTDILAEIEERRAQLDQLTAKVVAAGLATWGGSQGQQGYLIVRGQARLLEDVSALSDLERIRALFEALETREAMVRLLDATGKAEGVQIYIGAENELFRHAGCSLIVSPYTNAKDQIVGAIGVIGPTRINYARIIPMVDYTAKVVGRLIG</sequence>
<keyword evidence="4 5" id="KW-0804">Transcription</keyword>
<dbReference type="SUPFAM" id="SSF55781">
    <property type="entry name" value="GAF domain-like"/>
    <property type="match status" value="1"/>
</dbReference>
<keyword evidence="1 5" id="KW-0678">Repressor</keyword>
<dbReference type="NCBIfam" id="TIGR00331">
    <property type="entry name" value="hrcA"/>
    <property type="match status" value="1"/>
</dbReference>
<dbReference type="Gene3D" id="3.30.450.40">
    <property type="match status" value="1"/>
</dbReference>
<reference evidence="9" key="1">
    <citation type="journal article" date="2019" name="Int. J. Syst. Evol. Microbiol.">
        <title>The Global Catalogue of Microorganisms (GCM) 10K type strain sequencing project: providing services to taxonomists for standard genome sequencing and annotation.</title>
        <authorList>
            <consortium name="The Broad Institute Genomics Platform"/>
            <consortium name="The Broad Institute Genome Sequencing Center for Infectious Disease"/>
            <person name="Wu L."/>
            <person name="Ma J."/>
        </authorList>
    </citation>
    <scope>NUCLEOTIDE SEQUENCE [LARGE SCALE GENOMIC DNA]</scope>
    <source>
        <strain evidence="9">CGMCC 1.16275</strain>
    </source>
</reference>
<gene>
    <name evidence="5 8" type="primary">hrcA</name>
    <name evidence="8" type="ORF">ACFQPS_16715</name>
</gene>
<feature type="domain" description="Winged helix-turn-helix transcription repressor HrcA DNA-binding" evidence="7">
    <location>
        <begin position="5"/>
        <end position="70"/>
    </location>
</feature>
<dbReference type="Proteomes" id="UP001596456">
    <property type="component" value="Unassembled WGS sequence"/>
</dbReference>
<evidence type="ECO:0000256" key="3">
    <source>
        <dbReference type="ARBA" id="ARBA00023016"/>
    </source>
</evidence>
<protein>
    <recommendedName>
        <fullName evidence="5">Heat-inducible transcription repressor HrcA</fullName>
    </recommendedName>
</protein>
<evidence type="ECO:0000259" key="6">
    <source>
        <dbReference type="Pfam" id="PF01628"/>
    </source>
</evidence>
<keyword evidence="2 5" id="KW-0805">Transcription regulation</keyword>
<proteinExistence type="inferred from homology"/>
<dbReference type="HAMAP" id="MF_00081">
    <property type="entry name" value="HrcA"/>
    <property type="match status" value="1"/>
</dbReference>
<comment type="caution">
    <text evidence="8">The sequence shown here is derived from an EMBL/GenBank/DDBJ whole genome shotgun (WGS) entry which is preliminary data.</text>
</comment>
<dbReference type="PIRSF" id="PIRSF005485">
    <property type="entry name" value="HrcA"/>
    <property type="match status" value="1"/>
</dbReference>